<protein>
    <submittedName>
        <fullName evidence="2">Uncharacterized protein</fullName>
    </submittedName>
</protein>
<organism evidence="2 3">
    <name type="scientific">Protopolystoma xenopodis</name>
    <dbReference type="NCBI Taxonomy" id="117903"/>
    <lineage>
        <taxon>Eukaryota</taxon>
        <taxon>Metazoa</taxon>
        <taxon>Spiralia</taxon>
        <taxon>Lophotrochozoa</taxon>
        <taxon>Platyhelminthes</taxon>
        <taxon>Monogenea</taxon>
        <taxon>Polyopisthocotylea</taxon>
        <taxon>Polystomatidea</taxon>
        <taxon>Polystomatidae</taxon>
        <taxon>Protopolystoma</taxon>
    </lineage>
</organism>
<dbReference type="AlphaFoldDB" id="A0A448WCZ6"/>
<accession>A0A448WCZ6</accession>
<comment type="caution">
    <text evidence="2">The sequence shown here is derived from an EMBL/GenBank/DDBJ whole genome shotgun (WGS) entry which is preliminary data.</text>
</comment>
<proteinExistence type="predicted"/>
<reference evidence="2" key="1">
    <citation type="submission" date="2018-11" db="EMBL/GenBank/DDBJ databases">
        <authorList>
            <consortium name="Pathogen Informatics"/>
        </authorList>
    </citation>
    <scope>NUCLEOTIDE SEQUENCE</scope>
</reference>
<gene>
    <name evidence="2" type="ORF">PXEA_LOCUS2220</name>
</gene>
<evidence type="ECO:0000256" key="1">
    <source>
        <dbReference type="SAM" id="MobiDB-lite"/>
    </source>
</evidence>
<keyword evidence="3" id="KW-1185">Reference proteome</keyword>
<feature type="compositionally biased region" description="Low complexity" evidence="1">
    <location>
        <begin position="9"/>
        <end position="22"/>
    </location>
</feature>
<dbReference type="EMBL" id="CAAALY010004731">
    <property type="protein sequence ID" value="VEL08780.1"/>
    <property type="molecule type" value="Genomic_DNA"/>
</dbReference>
<name>A0A448WCZ6_9PLAT</name>
<sequence length="109" mass="12061">MTLGEKRSISPTSPSPSSRDSTFLTLRGHKTLLKVRRPNGHSDRWLSIQPFLRCISPRLWCGSCGESMLLMRMTWARVPSDAPMRAGVAQACGPVGSVILSMDRLDNSF</sequence>
<evidence type="ECO:0000313" key="3">
    <source>
        <dbReference type="Proteomes" id="UP000784294"/>
    </source>
</evidence>
<dbReference type="Proteomes" id="UP000784294">
    <property type="component" value="Unassembled WGS sequence"/>
</dbReference>
<evidence type="ECO:0000313" key="2">
    <source>
        <dbReference type="EMBL" id="VEL08780.1"/>
    </source>
</evidence>
<feature type="region of interest" description="Disordered" evidence="1">
    <location>
        <begin position="1"/>
        <end position="22"/>
    </location>
</feature>